<evidence type="ECO:0000256" key="1">
    <source>
        <dbReference type="SAM" id="Coils"/>
    </source>
</evidence>
<proteinExistence type="predicted"/>
<evidence type="ECO:0000313" key="3">
    <source>
        <dbReference type="Proteomes" id="UP001209570"/>
    </source>
</evidence>
<evidence type="ECO:0000313" key="2">
    <source>
        <dbReference type="EMBL" id="KAJ0405783.1"/>
    </source>
</evidence>
<sequence>MASWIKNMKDGSKRLKDEFVRTIGAGGEGECLDPVLEYRSQRFTKYNENLEKLSRAMTHFVETSQAHTQAGVGLMHAFSVFFESQMQDVAPEDEQFAPTKYALEAAVSDAAALAQSALRLEEVEQSLRSNIFDAAHDMQMQHVARSIQQLRKNNAGLQKQLQLLKQRVGRDAHYDSIRRSVDSQKRNSPEFDKMQQRAAAAEAALVSMTNDINAELNAVEARRGTDLKNELLTVVACQVRSPLSPASAVYLSAHSRPQLFVHARAHEHYEQLLPLLPGMATPLVRLAEFSRGRPRANPAESDTVGVVSYAGDGSRHAIDQPLQFHHRVAPIDRVSAVHPFPSTQFADMHMAERLALATLRTLNVRGARRMGSSAPGAKPAYVAMPETAMITNNGTHRFERKGWEYSTYMGIFGGPVLLYLGLSNSPETDSEVFARAEAFAKRRGEGQVQFNVTKRPTGPISSQYVYERTEIGERPTLQA</sequence>
<name>A0AAD5LM45_PYTIN</name>
<dbReference type="EMBL" id="JAKCXM010000040">
    <property type="protein sequence ID" value="KAJ0405783.1"/>
    <property type="molecule type" value="Genomic_DNA"/>
</dbReference>
<keyword evidence="3" id="KW-1185">Reference proteome</keyword>
<accession>A0AAD5LM45</accession>
<dbReference type="SUPFAM" id="SSF103657">
    <property type="entry name" value="BAR/IMD domain-like"/>
    <property type="match status" value="1"/>
</dbReference>
<reference evidence="2" key="1">
    <citation type="submission" date="2021-12" db="EMBL/GenBank/DDBJ databases">
        <title>Prjna785345.</title>
        <authorList>
            <person name="Rujirawat T."/>
            <person name="Krajaejun T."/>
        </authorList>
    </citation>
    <scope>NUCLEOTIDE SEQUENCE</scope>
    <source>
        <strain evidence="2">Pi057C3</strain>
    </source>
</reference>
<evidence type="ECO:0008006" key="4">
    <source>
        <dbReference type="Google" id="ProtNLM"/>
    </source>
</evidence>
<dbReference type="InterPro" id="IPR027267">
    <property type="entry name" value="AH/BAR_dom_sf"/>
</dbReference>
<dbReference type="Proteomes" id="UP001209570">
    <property type="component" value="Unassembled WGS sequence"/>
</dbReference>
<feature type="coiled-coil region" evidence="1">
    <location>
        <begin position="140"/>
        <end position="167"/>
    </location>
</feature>
<keyword evidence="1" id="KW-0175">Coiled coil</keyword>
<protein>
    <recommendedName>
        <fullName evidence="4">BAR domain-containing protein</fullName>
    </recommendedName>
</protein>
<comment type="caution">
    <text evidence="2">The sequence shown here is derived from an EMBL/GenBank/DDBJ whole genome shotgun (WGS) entry which is preliminary data.</text>
</comment>
<organism evidence="2 3">
    <name type="scientific">Pythium insidiosum</name>
    <name type="common">Pythiosis disease agent</name>
    <dbReference type="NCBI Taxonomy" id="114742"/>
    <lineage>
        <taxon>Eukaryota</taxon>
        <taxon>Sar</taxon>
        <taxon>Stramenopiles</taxon>
        <taxon>Oomycota</taxon>
        <taxon>Peronosporomycetes</taxon>
        <taxon>Pythiales</taxon>
        <taxon>Pythiaceae</taxon>
        <taxon>Pythium</taxon>
    </lineage>
</organism>
<dbReference type="Gene3D" id="1.20.1270.60">
    <property type="entry name" value="Arfaptin homology (AH) domain/BAR domain"/>
    <property type="match status" value="1"/>
</dbReference>
<dbReference type="AlphaFoldDB" id="A0AAD5LM45"/>
<gene>
    <name evidence="2" type="ORF">P43SY_003633</name>
</gene>